<protein>
    <submittedName>
        <fullName evidence="1">Uncharacterized protein</fullName>
    </submittedName>
</protein>
<evidence type="ECO:0000313" key="1">
    <source>
        <dbReference type="EMBL" id="TWW74333.1"/>
    </source>
</evidence>
<dbReference type="EMBL" id="RHFK02000006">
    <property type="protein sequence ID" value="TWW74333.1"/>
    <property type="molecule type" value="Genomic_DNA"/>
</dbReference>
<gene>
    <name evidence="1" type="ORF">D4764_14G0003340</name>
</gene>
<keyword evidence="2" id="KW-1185">Reference proteome</keyword>
<sequence>MDIEYKWSRYIRKEKCKSSENIKLVSPFYREDHNEPVDLSSPSW</sequence>
<accession>A0A5C6P417</accession>
<comment type="caution">
    <text evidence="1">The sequence shown here is derived from an EMBL/GenBank/DDBJ whole genome shotgun (WGS) entry which is preliminary data.</text>
</comment>
<organism evidence="1 2">
    <name type="scientific">Takifugu flavidus</name>
    <name type="common">sansaifugu</name>
    <dbReference type="NCBI Taxonomy" id="433684"/>
    <lineage>
        <taxon>Eukaryota</taxon>
        <taxon>Metazoa</taxon>
        <taxon>Chordata</taxon>
        <taxon>Craniata</taxon>
        <taxon>Vertebrata</taxon>
        <taxon>Euteleostomi</taxon>
        <taxon>Actinopterygii</taxon>
        <taxon>Neopterygii</taxon>
        <taxon>Teleostei</taxon>
        <taxon>Neoteleostei</taxon>
        <taxon>Acanthomorphata</taxon>
        <taxon>Eupercaria</taxon>
        <taxon>Tetraodontiformes</taxon>
        <taxon>Tetradontoidea</taxon>
        <taxon>Tetraodontidae</taxon>
        <taxon>Takifugu</taxon>
    </lineage>
</organism>
<dbReference type="AlphaFoldDB" id="A0A5C6P417"/>
<reference evidence="1 2" key="1">
    <citation type="submission" date="2019-04" db="EMBL/GenBank/DDBJ databases">
        <title>Chromosome genome assembly for Takifugu flavidus.</title>
        <authorList>
            <person name="Xiao S."/>
        </authorList>
    </citation>
    <scope>NUCLEOTIDE SEQUENCE [LARGE SCALE GENOMIC DNA]</scope>
    <source>
        <strain evidence="1">HTHZ2018</strain>
        <tissue evidence="1">Muscle</tissue>
    </source>
</reference>
<evidence type="ECO:0000313" key="2">
    <source>
        <dbReference type="Proteomes" id="UP000324091"/>
    </source>
</evidence>
<name>A0A5C6P417_9TELE</name>
<proteinExistence type="predicted"/>
<dbReference type="Proteomes" id="UP000324091">
    <property type="component" value="Chromosome 14"/>
</dbReference>